<comment type="similarity">
    <text evidence="3">Belongs to the KTI12 family.</text>
</comment>
<dbReference type="SUPFAM" id="SSF52540">
    <property type="entry name" value="P-loop containing nucleoside triphosphate hydrolases"/>
    <property type="match status" value="1"/>
</dbReference>
<evidence type="ECO:0008006" key="5">
    <source>
        <dbReference type="Google" id="ProtNLM"/>
    </source>
</evidence>
<keyword evidence="1" id="KW-0547">Nucleotide-binding</keyword>
<dbReference type="GO" id="GO:0005524">
    <property type="term" value="F:ATP binding"/>
    <property type="evidence" value="ECO:0007669"/>
    <property type="project" value="UniProtKB-KW"/>
</dbReference>
<dbReference type="InterPro" id="IPR013641">
    <property type="entry name" value="KTI12/PSTK"/>
</dbReference>
<dbReference type="AlphaFoldDB" id="A0A2S3IE21"/>
<name>A0A2S3IE21_9POAL</name>
<dbReference type="Proteomes" id="UP000243499">
    <property type="component" value="Chromosome 8"/>
</dbReference>
<protein>
    <recommendedName>
        <fullName evidence="5">AAA+ ATPase domain-containing protein</fullName>
    </recommendedName>
</protein>
<dbReference type="Gramene" id="PAN42434">
    <property type="protein sequence ID" value="PAN42434"/>
    <property type="gene ID" value="PAHAL_8G136800"/>
</dbReference>
<sequence length="101" mass="10934">MALVVMCGQPCSGKSAAVACLAAALRTSSTDLTVRIIDESSLHLGRNDCYKDMVVEKNLRGVLRSEVDRSASRDSIIIVDSLNSIKVGQYQILHPIFANLL</sequence>
<organism evidence="4">
    <name type="scientific">Panicum hallii</name>
    <dbReference type="NCBI Taxonomy" id="206008"/>
    <lineage>
        <taxon>Eukaryota</taxon>
        <taxon>Viridiplantae</taxon>
        <taxon>Streptophyta</taxon>
        <taxon>Embryophyta</taxon>
        <taxon>Tracheophyta</taxon>
        <taxon>Spermatophyta</taxon>
        <taxon>Magnoliopsida</taxon>
        <taxon>Liliopsida</taxon>
        <taxon>Poales</taxon>
        <taxon>Poaceae</taxon>
        <taxon>PACMAD clade</taxon>
        <taxon>Panicoideae</taxon>
        <taxon>Panicodae</taxon>
        <taxon>Paniceae</taxon>
        <taxon>Panicinae</taxon>
        <taxon>Panicum</taxon>
        <taxon>Panicum sect. Panicum</taxon>
    </lineage>
</organism>
<dbReference type="EMBL" id="CM008053">
    <property type="protein sequence ID" value="PAN42434.1"/>
    <property type="molecule type" value="Genomic_DNA"/>
</dbReference>
<dbReference type="Gene3D" id="3.40.50.300">
    <property type="entry name" value="P-loop containing nucleotide triphosphate hydrolases"/>
    <property type="match status" value="1"/>
</dbReference>
<dbReference type="Pfam" id="PF08433">
    <property type="entry name" value="KTI12"/>
    <property type="match status" value="1"/>
</dbReference>
<dbReference type="InterPro" id="IPR027417">
    <property type="entry name" value="P-loop_NTPase"/>
</dbReference>
<reference evidence="4" key="1">
    <citation type="submission" date="2018-04" db="EMBL/GenBank/DDBJ databases">
        <title>WGS assembly of Panicum hallii.</title>
        <authorList>
            <person name="Lovell J."/>
            <person name="Jenkins J."/>
            <person name="Lowry D."/>
            <person name="Mamidi S."/>
            <person name="Sreedasyam A."/>
            <person name="Weng X."/>
            <person name="Barry K."/>
            <person name="Bonette J."/>
            <person name="Campitelli B."/>
            <person name="Daum C."/>
            <person name="Gordon S."/>
            <person name="Gould B."/>
            <person name="Lipzen A."/>
            <person name="Macqueen A."/>
            <person name="Palacio-Mejia J."/>
            <person name="Plott C."/>
            <person name="Shakirov E."/>
            <person name="Shu S."/>
            <person name="Yoshinaga Y."/>
            <person name="Zane M."/>
            <person name="Rokhsar D."/>
            <person name="Grimwood J."/>
            <person name="Schmutz J."/>
            <person name="Juenger T."/>
        </authorList>
    </citation>
    <scope>NUCLEOTIDE SEQUENCE [LARGE SCALE GENOMIC DNA]</scope>
    <source>
        <strain evidence="4">FIL2</strain>
    </source>
</reference>
<keyword evidence="2" id="KW-0067">ATP-binding</keyword>
<evidence type="ECO:0000256" key="3">
    <source>
        <dbReference type="ARBA" id="ARBA00025768"/>
    </source>
</evidence>
<evidence type="ECO:0000256" key="2">
    <source>
        <dbReference type="ARBA" id="ARBA00022840"/>
    </source>
</evidence>
<gene>
    <name evidence="4" type="ORF">PAHAL_8G136800</name>
</gene>
<evidence type="ECO:0000256" key="1">
    <source>
        <dbReference type="ARBA" id="ARBA00022741"/>
    </source>
</evidence>
<evidence type="ECO:0000313" key="4">
    <source>
        <dbReference type="EMBL" id="PAN42434.1"/>
    </source>
</evidence>
<proteinExistence type="inferred from homology"/>
<accession>A0A2S3IE21</accession>
<dbReference type="PANTHER" id="PTHR12435">
    <property type="match status" value="1"/>
</dbReference>